<keyword evidence="2" id="KW-1185">Reference proteome</keyword>
<accession>A0A316VH85</accession>
<reference evidence="1 2" key="1">
    <citation type="journal article" date="2018" name="Mol. Biol. Evol.">
        <title>Broad Genomic Sampling Reveals a Smut Pathogenic Ancestry of the Fungal Clade Ustilaginomycotina.</title>
        <authorList>
            <person name="Kijpornyongpan T."/>
            <person name="Mondo S.J."/>
            <person name="Barry K."/>
            <person name="Sandor L."/>
            <person name="Lee J."/>
            <person name="Lipzen A."/>
            <person name="Pangilinan J."/>
            <person name="LaButti K."/>
            <person name="Hainaut M."/>
            <person name="Henrissat B."/>
            <person name="Grigoriev I.V."/>
            <person name="Spatafora J.W."/>
            <person name="Aime M.C."/>
        </authorList>
    </citation>
    <scope>NUCLEOTIDE SEQUENCE [LARGE SCALE GENOMIC DNA]</scope>
    <source>
        <strain evidence="1 2">MCA 3882</strain>
    </source>
</reference>
<dbReference type="RefSeq" id="XP_025357254.1">
    <property type="nucleotide sequence ID" value="XM_025498108.1"/>
</dbReference>
<name>A0A316VH85_9BASI</name>
<dbReference type="EMBL" id="KZ819602">
    <property type="protein sequence ID" value="PWN36952.1"/>
    <property type="molecule type" value="Genomic_DNA"/>
</dbReference>
<evidence type="ECO:0000313" key="2">
    <source>
        <dbReference type="Proteomes" id="UP000245771"/>
    </source>
</evidence>
<protein>
    <submittedName>
        <fullName evidence="1">Uncharacterized protein</fullName>
    </submittedName>
</protein>
<organism evidence="1 2">
    <name type="scientific">Meira miltonrushii</name>
    <dbReference type="NCBI Taxonomy" id="1280837"/>
    <lineage>
        <taxon>Eukaryota</taxon>
        <taxon>Fungi</taxon>
        <taxon>Dikarya</taxon>
        <taxon>Basidiomycota</taxon>
        <taxon>Ustilaginomycotina</taxon>
        <taxon>Exobasidiomycetes</taxon>
        <taxon>Exobasidiales</taxon>
        <taxon>Brachybasidiaceae</taxon>
        <taxon>Meira</taxon>
    </lineage>
</organism>
<proteinExistence type="predicted"/>
<evidence type="ECO:0000313" key="1">
    <source>
        <dbReference type="EMBL" id="PWN36952.1"/>
    </source>
</evidence>
<dbReference type="AlphaFoldDB" id="A0A316VH85"/>
<gene>
    <name evidence="1" type="ORF">FA14DRAFT_159224</name>
</gene>
<sequence>MFQVIVLPISSRNAKIANDEINTRKAIMLVVNLITGITAKERNISKKSMKPSNSTTEIMYFHTTDGKRTLI</sequence>
<dbReference type="Proteomes" id="UP000245771">
    <property type="component" value="Unassembled WGS sequence"/>
</dbReference>
<dbReference type="GeneID" id="37019889"/>
<dbReference type="InParanoid" id="A0A316VH85"/>